<protein>
    <submittedName>
        <fullName evidence="2">Uncharacterized protein</fullName>
    </submittedName>
</protein>
<evidence type="ECO:0000313" key="3">
    <source>
        <dbReference type="Proteomes" id="UP001172102"/>
    </source>
</evidence>
<reference evidence="2" key="1">
    <citation type="submission" date="2023-06" db="EMBL/GenBank/DDBJ databases">
        <title>Genome-scale phylogeny and comparative genomics of the fungal order Sordariales.</title>
        <authorList>
            <consortium name="Lawrence Berkeley National Laboratory"/>
            <person name="Hensen N."/>
            <person name="Bonometti L."/>
            <person name="Westerberg I."/>
            <person name="Brannstrom I.O."/>
            <person name="Guillou S."/>
            <person name="Cros-Aarteil S."/>
            <person name="Calhoun S."/>
            <person name="Haridas S."/>
            <person name="Kuo A."/>
            <person name="Mondo S."/>
            <person name="Pangilinan J."/>
            <person name="Riley R."/>
            <person name="Labutti K."/>
            <person name="Andreopoulos B."/>
            <person name="Lipzen A."/>
            <person name="Chen C."/>
            <person name="Yanf M."/>
            <person name="Daum C."/>
            <person name="Ng V."/>
            <person name="Clum A."/>
            <person name="Steindorff A."/>
            <person name="Ohm R."/>
            <person name="Martin F."/>
            <person name="Silar P."/>
            <person name="Natvig D."/>
            <person name="Lalanne C."/>
            <person name="Gautier V."/>
            <person name="Ament-Velasquez S.L."/>
            <person name="Kruys A."/>
            <person name="Hutchinson M.I."/>
            <person name="Powell A.J."/>
            <person name="Barry K."/>
            <person name="Miller A.N."/>
            <person name="Grigoriev I.V."/>
            <person name="Debuchy R."/>
            <person name="Gladieux P."/>
            <person name="Thoren M.H."/>
            <person name="Johannesson H."/>
        </authorList>
    </citation>
    <scope>NUCLEOTIDE SEQUENCE</scope>
    <source>
        <strain evidence="2">SMH4607-1</strain>
    </source>
</reference>
<dbReference type="Proteomes" id="UP001172102">
    <property type="component" value="Unassembled WGS sequence"/>
</dbReference>
<sequence>MEMDNIFNSWTGGREQAGGLSIPHVRLFVHIIAPRFVQSYNFLSLSPIVVLTDDHTIRRRRPADPPHPLPPSSNSTQHLPFLASEERNGGKERSRHRSVRQGLVLLPLAAREGGDARLTTASQPAQNVASPSPPNPAPAAPATDTHTQTGDASKYDSHMLARTSPFLACCPPPSHTLPTHCPLPLLLLARRTSYRALNPPSRAESGFLLGQ</sequence>
<accession>A0AA40APE0</accession>
<feature type="compositionally biased region" description="Low complexity" evidence="1">
    <location>
        <begin position="121"/>
        <end position="130"/>
    </location>
</feature>
<dbReference type="AlphaFoldDB" id="A0AA40APE0"/>
<keyword evidence="3" id="KW-1185">Reference proteome</keyword>
<evidence type="ECO:0000256" key="1">
    <source>
        <dbReference type="SAM" id="MobiDB-lite"/>
    </source>
</evidence>
<proteinExistence type="predicted"/>
<feature type="region of interest" description="Disordered" evidence="1">
    <location>
        <begin position="59"/>
        <end position="80"/>
    </location>
</feature>
<dbReference type="EMBL" id="JAUKUA010000003">
    <property type="protein sequence ID" value="KAK0719546.1"/>
    <property type="molecule type" value="Genomic_DNA"/>
</dbReference>
<comment type="caution">
    <text evidence="2">The sequence shown here is derived from an EMBL/GenBank/DDBJ whole genome shotgun (WGS) entry which is preliminary data.</text>
</comment>
<gene>
    <name evidence="2" type="ORF">B0H67DRAFT_155764</name>
</gene>
<evidence type="ECO:0000313" key="2">
    <source>
        <dbReference type="EMBL" id="KAK0719546.1"/>
    </source>
</evidence>
<feature type="region of interest" description="Disordered" evidence="1">
    <location>
        <begin position="120"/>
        <end position="152"/>
    </location>
</feature>
<name>A0AA40APE0_9PEZI</name>
<organism evidence="2 3">
    <name type="scientific">Lasiosphaeris hirsuta</name>
    <dbReference type="NCBI Taxonomy" id="260670"/>
    <lineage>
        <taxon>Eukaryota</taxon>
        <taxon>Fungi</taxon>
        <taxon>Dikarya</taxon>
        <taxon>Ascomycota</taxon>
        <taxon>Pezizomycotina</taxon>
        <taxon>Sordariomycetes</taxon>
        <taxon>Sordariomycetidae</taxon>
        <taxon>Sordariales</taxon>
        <taxon>Lasiosphaeriaceae</taxon>
        <taxon>Lasiosphaeris</taxon>
    </lineage>
</organism>